<feature type="chain" id="PRO_5041917097" evidence="1">
    <location>
        <begin position="28"/>
        <end position="844"/>
    </location>
</feature>
<evidence type="ECO:0000256" key="1">
    <source>
        <dbReference type="SAM" id="SignalP"/>
    </source>
</evidence>
<protein>
    <submittedName>
        <fullName evidence="2">Uncharacterized protein</fullName>
    </submittedName>
</protein>
<gene>
    <name evidence="2" type="ORF">RRG08_040017</name>
</gene>
<dbReference type="Proteomes" id="UP001283361">
    <property type="component" value="Unassembled WGS sequence"/>
</dbReference>
<organism evidence="2 3">
    <name type="scientific">Elysia crispata</name>
    <name type="common">lettuce slug</name>
    <dbReference type="NCBI Taxonomy" id="231223"/>
    <lineage>
        <taxon>Eukaryota</taxon>
        <taxon>Metazoa</taxon>
        <taxon>Spiralia</taxon>
        <taxon>Lophotrochozoa</taxon>
        <taxon>Mollusca</taxon>
        <taxon>Gastropoda</taxon>
        <taxon>Heterobranchia</taxon>
        <taxon>Euthyneura</taxon>
        <taxon>Panpulmonata</taxon>
        <taxon>Sacoglossa</taxon>
        <taxon>Placobranchoidea</taxon>
        <taxon>Plakobranchidae</taxon>
        <taxon>Elysia</taxon>
    </lineage>
</organism>
<name>A0AAE0Z8S8_9GAST</name>
<comment type="caution">
    <text evidence="2">The sequence shown here is derived from an EMBL/GenBank/DDBJ whole genome shotgun (WGS) entry which is preliminary data.</text>
</comment>
<keyword evidence="1" id="KW-0732">Signal</keyword>
<dbReference type="EMBL" id="JAWDGP010004442">
    <property type="protein sequence ID" value="KAK3764421.1"/>
    <property type="molecule type" value="Genomic_DNA"/>
</dbReference>
<reference evidence="2" key="1">
    <citation type="journal article" date="2023" name="G3 (Bethesda)">
        <title>A reference genome for the long-term kleptoplast-retaining sea slug Elysia crispata morphotype clarki.</title>
        <authorList>
            <person name="Eastman K.E."/>
            <person name="Pendleton A.L."/>
            <person name="Shaikh M.A."/>
            <person name="Suttiyut T."/>
            <person name="Ogas R."/>
            <person name="Tomko P."/>
            <person name="Gavelis G."/>
            <person name="Widhalm J.R."/>
            <person name="Wisecaver J.H."/>
        </authorList>
    </citation>
    <scope>NUCLEOTIDE SEQUENCE</scope>
    <source>
        <strain evidence="2">ECLA1</strain>
    </source>
</reference>
<dbReference type="AlphaFoldDB" id="A0AAE0Z8S8"/>
<sequence>MAGCPRYVPVWLAIVTVLMAFVSQSEAYSIRISHQDSHEIILQFMYERRYRHLEHAFKIHYRSKAIFECSIFGDRGELMYGGYFQQVIQMATEHIYKNSKIKMPATLTAEMYNTNDHLVNGTVQFRLKRNILYKSLAKMRLQILNSGKRMGDATITLADPKIPKVSRRTEIVLTPSGALKMAHSFRFEFRRIDEFATNLCPTRNLGGKINLGQYIALDALKKCEFNLRNPLLVIRPFLMPFGYIEVIVFLKLSENWTLNIHRYFYVRDDGVDPQHTKFYRHTEPSGDEFSWPVQTSLLIRTSKSFFPFTHESFGLDTIYKPIIRHQAACQGNAVLCRLFTKQSGPNRMLSGTQMTREKKKHKNKIRLHVSITWTFQFYKSGKAYKNNVEKTVVLDKFHLRVDIKCVRNCLQRYAPAVPGIMRADCSNCYTSVSHRLEFKWETFPNTIKVEGVNSRFLTILDSGGRNFKLKVTVTNRKKPFNKNANRNPPLVRSGFATKTFYVAEDDQFLWFRNKLNPVYEPKLFNTFDVTAWIRPPLKTENAAPMITLIKIESDVANERLEVCSYTSPYQNLAIRAPNMSNWKSDPPVLNIGIQTAGGKYSKVQKTFPPAILDLSKMKWSNLGVFCQDSLRRTNGLSGLVAIAQEMHDGKYSYEQIRECYNQVKNHLVSADLHPGEYKNSFYIQHTLFTSVVSGRPTDDAIEALSNMDVVKDRIFENRMESTKDFFDITRFSVEAVRFSLQNPPSDHYMKINALEKDHVERLLNSSMALLRLHETRDKWHSMNFSIGSIQIMWTDVERQKPIVVIYKSLDCLVKITVPRKLFLQASDRLRIKNRQDNFVNIVVS</sequence>
<evidence type="ECO:0000313" key="2">
    <source>
        <dbReference type="EMBL" id="KAK3764421.1"/>
    </source>
</evidence>
<keyword evidence="3" id="KW-1185">Reference proteome</keyword>
<evidence type="ECO:0000313" key="3">
    <source>
        <dbReference type="Proteomes" id="UP001283361"/>
    </source>
</evidence>
<feature type="signal peptide" evidence="1">
    <location>
        <begin position="1"/>
        <end position="27"/>
    </location>
</feature>
<proteinExistence type="predicted"/>
<accession>A0AAE0Z8S8</accession>